<name>A0ACC0M840_RHOML</name>
<comment type="caution">
    <text evidence="1">The sequence shown here is derived from an EMBL/GenBank/DDBJ whole genome shotgun (WGS) entry which is preliminary data.</text>
</comment>
<evidence type="ECO:0000313" key="1">
    <source>
        <dbReference type="EMBL" id="KAI8536941.1"/>
    </source>
</evidence>
<accession>A0ACC0M840</accession>
<dbReference type="EMBL" id="CM046397">
    <property type="protein sequence ID" value="KAI8536941.1"/>
    <property type="molecule type" value="Genomic_DNA"/>
</dbReference>
<keyword evidence="2" id="KW-1185">Reference proteome</keyword>
<evidence type="ECO:0000313" key="2">
    <source>
        <dbReference type="Proteomes" id="UP001062846"/>
    </source>
</evidence>
<sequence>MMINYEQFGHVCDAPGALSNAPETHFDVYGHKLLLMRYIIQQRLPSSVDLSRSSSNQPPLLCLTLHQPRLLSSSSSFTTTTTLPPKSRSNPVKLIFFLCTFFLCSCHSTIGCQCISSSCCPFDMGFLLFGAGRTAYFDHGGILHYVIRKLLSDAKH</sequence>
<dbReference type="Proteomes" id="UP001062846">
    <property type="component" value="Chromosome 10"/>
</dbReference>
<gene>
    <name evidence="1" type="ORF">RHMOL_Rhmol10G0295900</name>
</gene>
<protein>
    <submittedName>
        <fullName evidence="1">Uncharacterized protein</fullName>
    </submittedName>
</protein>
<reference evidence="1" key="1">
    <citation type="submission" date="2022-02" db="EMBL/GenBank/DDBJ databases">
        <title>Plant Genome Project.</title>
        <authorList>
            <person name="Zhang R.-G."/>
        </authorList>
    </citation>
    <scope>NUCLEOTIDE SEQUENCE</scope>
    <source>
        <strain evidence="1">AT1</strain>
    </source>
</reference>
<proteinExistence type="predicted"/>
<organism evidence="1 2">
    <name type="scientific">Rhododendron molle</name>
    <name type="common">Chinese azalea</name>
    <name type="synonym">Azalea mollis</name>
    <dbReference type="NCBI Taxonomy" id="49168"/>
    <lineage>
        <taxon>Eukaryota</taxon>
        <taxon>Viridiplantae</taxon>
        <taxon>Streptophyta</taxon>
        <taxon>Embryophyta</taxon>
        <taxon>Tracheophyta</taxon>
        <taxon>Spermatophyta</taxon>
        <taxon>Magnoliopsida</taxon>
        <taxon>eudicotyledons</taxon>
        <taxon>Gunneridae</taxon>
        <taxon>Pentapetalae</taxon>
        <taxon>asterids</taxon>
        <taxon>Ericales</taxon>
        <taxon>Ericaceae</taxon>
        <taxon>Ericoideae</taxon>
        <taxon>Rhodoreae</taxon>
        <taxon>Rhododendron</taxon>
    </lineage>
</organism>